<dbReference type="PANTHER" id="PTHR24567">
    <property type="entry name" value="CRP FAMILY TRANSCRIPTIONAL REGULATORY PROTEIN"/>
    <property type="match status" value="1"/>
</dbReference>
<dbReference type="SMART" id="SM00419">
    <property type="entry name" value="HTH_CRP"/>
    <property type="match status" value="1"/>
</dbReference>
<dbReference type="AlphaFoldDB" id="A0AA41WWF3"/>
<dbReference type="InterPro" id="IPR036390">
    <property type="entry name" value="WH_DNA-bd_sf"/>
</dbReference>
<dbReference type="SMART" id="SM00100">
    <property type="entry name" value="cNMP"/>
    <property type="match status" value="1"/>
</dbReference>
<proteinExistence type="predicted"/>
<feature type="domain" description="Cyclic nucleotide-binding" evidence="4">
    <location>
        <begin position="16"/>
        <end position="136"/>
    </location>
</feature>
<keyword evidence="3" id="KW-0804">Transcription</keyword>
<name>A0AA41WWF3_9RALS</name>
<evidence type="ECO:0000256" key="2">
    <source>
        <dbReference type="ARBA" id="ARBA00023125"/>
    </source>
</evidence>
<evidence type="ECO:0000259" key="4">
    <source>
        <dbReference type="PROSITE" id="PS50042"/>
    </source>
</evidence>
<dbReference type="RefSeq" id="WP_045203283.1">
    <property type="nucleotide sequence ID" value="NZ_JAMYWC010000005.1"/>
</dbReference>
<keyword evidence="7" id="KW-1185">Reference proteome</keyword>
<dbReference type="PROSITE" id="PS51063">
    <property type="entry name" value="HTH_CRP_2"/>
    <property type="match status" value="1"/>
</dbReference>
<feature type="domain" description="HTH crp-type" evidence="5">
    <location>
        <begin position="150"/>
        <end position="216"/>
    </location>
</feature>
<evidence type="ECO:0000259" key="5">
    <source>
        <dbReference type="PROSITE" id="PS51063"/>
    </source>
</evidence>
<dbReference type="Gene3D" id="2.60.120.10">
    <property type="entry name" value="Jelly Rolls"/>
    <property type="match status" value="1"/>
</dbReference>
<dbReference type="PROSITE" id="PS50042">
    <property type="entry name" value="CNMP_BINDING_3"/>
    <property type="match status" value="1"/>
</dbReference>
<gene>
    <name evidence="6" type="ORF">NKG59_19475</name>
</gene>
<dbReference type="PANTHER" id="PTHR24567:SF74">
    <property type="entry name" value="HTH-TYPE TRANSCRIPTIONAL REGULATOR ARCR"/>
    <property type="match status" value="1"/>
</dbReference>
<organism evidence="6 7">
    <name type="scientific">Ralstonia chuxiongensis</name>
    <dbReference type="NCBI Taxonomy" id="2957504"/>
    <lineage>
        <taxon>Bacteria</taxon>
        <taxon>Pseudomonadati</taxon>
        <taxon>Pseudomonadota</taxon>
        <taxon>Betaproteobacteria</taxon>
        <taxon>Burkholderiales</taxon>
        <taxon>Burkholderiaceae</taxon>
        <taxon>Ralstonia</taxon>
    </lineage>
</organism>
<dbReference type="GO" id="GO:0003700">
    <property type="term" value="F:DNA-binding transcription factor activity"/>
    <property type="evidence" value="ECO:0007669"/>
    <property type="project" value="TreeGrafter"/>
</dbReference>
<dbReference type="SUPFAM" id="SSF51206">
    <property type="entry name" value="cAMP-binding domain-like"/>
    <property type="match status" value="1"/>
</dbReference>
<dbReference type="GO" id="GO:0005829">
    <property type="term" value="C:cytosol"/>
    <property type="evidence" value="ECO:0007669"/>
    <property type="project" value="TreeGrafter"/>
</dbReference>
<dbReference type="Gene3D" id="1.10.10.10">
    <property type="entry name" value="Winged helix-like DNA-binding domain superfamily/Winged helix DNA-binding domain"/>
    <property type="match status" value="1"/>
</dbReference>
<evidence type="ECO:0000313" key="7">
    <source>
        <dbReference type="Proteomes" id="UP001162793"/>
    </source>
</evidence>
<reference evidence="7" key="1">
    <citation type="journal article" date="2023" name="Front. Microbiol.">
        <title>Ralstonia chuxiongensis sp. nov., Ralstonia mojiangensis sp. nov., and Ralstonia soli sp. nov., isolated from tobacco fields, are three novel species in the family Burkholderiaceae.</title>
        <authorList>
            <person name="Lu C.H."/>
            <person name="Zhang Y.Y."/>
            <person name="Jiang N."/>
            <person name="Chen W."/>
            <person name="Shao X."/>
            <person name="Zhao Z.M."/>
            <person name="Lu W.L."/>
            <person name="Hu X."/>
            <person name="Xi Y.X."/>
            <person name="Zou S.Y."/>
            <person name="Wei Q.J."/>
            <person name="Lin Z.L."/>
            <person name="Gong L."/>
            <person name="Gai X.T."/>
            <person name="Zhang L.Q."/>
            <person name="Li J.Y."/>
            <person name="Jin Y."/>
            <person name="Xia Z.Y."/>
        </authorList>
    </citation>
    <scope>NUCLEOTIDE SEQUENCE [LARGE SCALE GENOMIC DNA]</scope>
    <source>
        <strain evidence="7">21YRMH01-3</strain>
    </source>
</reference>
<dbReference type="InterPro" id="IPR000595">
    <property type="entry name" value="cNMP-bd_dom"/>
</dbReference>
<dbReference type="EMBL" id="JAMYWC010000005">
    <property type="protein sequence ID" value="MCP1174547.1"/>
    <property type="molecule type" value="Genomic_DNA"/>
</dbReference>
<keyword evidence="1" id="KW-0805">Transcription regulation</keyword>
<dbReference type="Pfam" id="PF00027">
    <property type="entry name" value="cNMP_binding"/>
    <property type="match status" value="1"/>
</dbReference>
<dbReference type="InterPro" id="IPR018490">
    <property type="entry name" value="cNMP-bd_dom_sf"/>
</dbReference>
<dbReference type="Pfam" id="PF13545">
    <property type="entry name" value="HTH_Crp_2"/>
    <property type="match status" value="1"/>
</dbReference>
<evidence type="ECO:0000313" key="6">
    <source>
        <dbReference type="EMBL" id="MCP1174547.1"/>
    </source>
</evidence>
<protein>
    <submittedName>
        <fullName evidence="6">Crp/Fnr family transcriptional regulator</fullName>
    </submittedName>
</protein>
<evidence type="ECO:0000256" key="3">
    <source>
        <dbReference type="ARBA" id="ARBA00023163"/>
    </source>
</evidence>
<dbReference type="GO" id="GO:0003677">
    <property type="term" value="F:DNA binding"/>
    <property type="evidence" value="ECO:0007669"/>
    <property type="project" value="UniProtKB-KW"/>
</dbReference>
<dbReference type="Proteomes" id="UP001162793">
    <property type="component" value="Unassembled WGS sequence"/>
</dbReference>
<dbReference type="InterPro" id="IPR036388">
    <property type="entry name" value="WH-like_DNA-bd_sf"/>
</dbReference>
<accession>A0AA41WWF3</accession>
<dbReference type="InterPro" id="IPR050397">
    <property type="entry name" value="Env_Response_Regulators"/>
</dbReference>
<evidence type="ECO:0000256" key="1">
    <source>
        <dbReference type="ARBA" id="ARBA00023015"/>
    </source>
</evidence>
<dbReference type="InterPro" id="IPR012318">
    <property type="entry name" value="HTH_CRP"/>
</dbReference>
<dbReference type="InterPro" id="IPR014710">
    <property type="entry name" value="RmlC-like_jellyroll"/>
</dbReference>
<dbReference type="SUPFAM" id="SSF46785">
    <property type="entry name" value="Winged helix' DNA-binding domain"/>
    <property type="match status" value="1"/>
</dbReference>
<keyword evidence="2" id="KW-0238">DNA-binding</keyword>
<sequence length="225" mass="25145">MQDPLNVGDLLKHSPLFLDFDDDDMAVLTRDSHAVRVLRHDFAFHRGDRADGFYVVVVGAIKLVLPGAHGQCKVIEFFGPGECFGEPFMFLNRPYAADAQAMEDSLLVWIDKRAIDDALHVHPRLARQMLAGLSARLHTLMCDIETVNLQSANERLIGYLLSLPRKFDRTRFPCSKSLVASKLGLAPATLSRTLRQLIRDGLIRVEGREVVIPNTTALQRQLMAG</sequence>
<comment type="caution">
    <text evidence="6">The sequence shown here is derived from an EMBL/GenBank/DDBJ whole genome shotgun (WGS) entry which is preliminary data.</text>
</comment>
<dbReference type="CDD" id="cd00038">
    <property type="entry name" value="CAP_ED"/>
    <property type="match status" value="1"/>
</dbReference>